<dbReference type="AlphaFoldDB" id="A0ABD2YUN1"/>
<protein>
    <recommendedName>
        <fullName evidence="1">Bet v I/Major latex protein domain-containing protein</fullName>
    </recommendedName>
</protein>
<dbReference type="Gene3D" id="3.30.530.20">
    <property type="match status" value="1"/>
</dbReference>
<evidence type="ECO:0000313" key="2">
    <source>
        <dbReference type="EMBL" id="KAL3510559.1"/>
    </source>
</evidence>
<reference evidence="2 3" key="1">
    <citation type="submission" date="2024-11" db="EMBL/GenBank/DDBJ databases">
        <title>A near-complete genome assembly of Cinchona calisaya.</title>
        <authorList>
            <person name="Lian D.C."/>
            <person name="Zhao X.W."/>
            <person name="Wei L."/>
        </authorList>
    </citation>
    <scope>NUCLEOTIDE SEQUENCE [LARGE SCALE GENOMIC DNA]</scope>
    <source>
        <tissue evidence="2">Nenye</tissue>
    </source>
</reference>
<comment type="caution">
    <text evidence="2">The sequence shown here is derived from an EMBL/GenBank/DDBJ whole genome shotgun (WGS) entry which is preliminary data.</text>
</comment>
<sequence>MPQGPNHKLRYAKSSHPCTIGEMGMKVKVSGQTEIRAGGDAFHELFKRRSHQLPVFVPRKIQGFSVLEGGIGTVGSVIFWNYTLAT</sequence>
<dbReference type="SUPFAM" id="SSF55961">
    <property type="entry name" value="Bet v1-like"/>
    <property type="match status" value="1"/>
</dbReference>
<evidence type="ECO:0000313" key="3">
    <source>
        <dbReference type="Proteomes" id="UP001630127"/>
    </source>
</evidence>
<name>A0ABD2YUN1_9GENT</name>
<dbReference type="InterPro" id="IPR051761">
    <property type="entry name" value="MLP-like_ligand-binding"/>
</dbReference>
<evidence type="ECO:0000259" key="1">
    <source>
        <dbReference type="Pfam" id="PF00407"/>
    </source>
</evidence>
<organism evidence="2 3">
    <name type="scientific">Cinchona calisaya</name>
    <dbReference type="NCBI Taxonomy" id="153742"/>
    <lineage>
        <taxon>Eukaryota</taxon>
        <taxon>Viridiplantae</taxon>
        <taxon>Streptophyta</taxon>
        <taxon>Embryophyta</taxon>
        <taxon>Tracheophyta</taxon>
        <taxon>Spermatophyta</taxon>
        <taxon>Magnoliopsida</taxon>
        <taxon>eudicotyledons</taxon>
        <taxon>Gunneridae</taxon>
        <taxon>Pentapetalae</taxon>
        <taxon>asterids</taxon>
        <taxon>lamiids</taxon>
        <taxon>Gentianales</taxon>
        <taxon>Rubiaceae</taxon>
        <taxon>Cinchonoideae</taxon>
        <taxon>Cinchoneae</taxon>
        <taxon>Cinchona</taxon>
    </lineage>
</organism>
<dbReference type="InterPro" id="IPR000916">
    <property type="entry name" value="Bet_v_I/MLP"/>
</dbReference>
<dbReference type="InterPro" id="IPR023393">
    <property type="entry name" value="START-like_dom_sf"/>
</dbReference>
<dbReference type="EMBL" id="JBJUIK010000012">
    <property type="protein sequence ID" value="KAL3510559.1"/>
    <property type="molecule type" value="Genomic_DNA"/>
</dbReference>
<keyword evidence="3" id="KW-1185">Reference proteome</keyword>
<proteinExistence type="predicted"/>
<dbReference type="Proteomes" id="UP001630127">
    <property type="component" value="Unassembled WGS sequence"/>
</dbReference>
<accession>A0ABD2YUN1</accession>
<gene>
    <name evidence="2" type="ORF">ACH5RR_029960</name>
</gene>
<dbReference type="PANTHER" id="PTHR31907">
    <property type="entry name" value="MLP-LIKE PROTEIN 423"/>
    <property type="match status" value="1"/>
</dbReference>
<dbReference type="Pfam" id="PF00407">
    <property type="entry name" value="Bet_v_1"/>
    <property type="match status" value="1"/>
</dbReference>
<feature type="domain" description="Bet v I/Major latex protein" evidence="1">
    <location>
        <begin position="28"/>
        <end position="84"/>
    </location>
</feature>